<dbReference type="EMBL" id="CP079105">
    <property type="protein sequence ID" value="QXQ15309.1"/>
    <property type="molecule type" value="Genomic_DNA"/>
</dbReference>
<evidence type="ECO:0000313" key="3">
    <source>
        <dbReference type="Proteomes" id="UP000887023"/>
    </source>
</evidence>
<dbReference type="InterPro" id="IPR011335">
    <property type="entry name" value="Restrct_endonuc-II-like"/>
</dbReference>
<dbReference type="InterPro" id="IPR007569">
    <property type="entry name" value="DUF559"/>
</dbReference>
<organism evidence="2 3">
    <name type="scientific">Skermania pinensis</name>
    <dbReference type="NCBI Taxonomy" id="39122"/>
    <lineage>
        <taxon>Bacteria</taxon>
        <taxon>Bacillati</taxon>
        <taxon>Actinomycetota</taxon>
        <taxon>Actinomycetes</taxon>
        <taxon>Mycobacteriales</taxon>
        <taxon>Gordoniaceae</taxon>
        <taxon>Skermania</taxon>
    </lineage>
</organism>
<dbReference type="RefSeq" id="WP_066467884.1">
    <property type="nucleotide sequence ID" value="NZ_CBCRUZ010000001.1"/>
</dbReference>
<gene>
    <name evidence="2" type="ORF">KV203_08355</name>
</gene>
<proteinExistence type="predicted"/>
<sequence length="291" mass="32291">MRAADEPFPGSWAVAAGSVSRWELRHNYDRVYPDVYVRKGVTLDPVARAKAAVHWAKGDAVLVGRSAAAMHACRWLDPDRPAEIALRAHHRTPPGIVGRRDSIAARDICHIDGFRVTTPVRTGYDLGRRLDRTAAVILLDALCQATGIGPDQIGAYADEHSGGRGVRRLRAALDLVDAGAESPQETRTRLVLVDDGLPRPSTQVRIRDAVGRVVARVDLAWESWRVAVEYDGAQHWTDESQRTWDIERAELLRELGWCVVRVNSEQLRSRPWLICDRVRAALRRAGAPSGL</sequence>
<protein>
    <submittedName>
        <fullName evidence="2">DUF559 domain-containing protein</fullName>
    </submittedName>
</protein>
<name>A0ABX8SBS0_9ACTN</name>
<reference evidence="2" key="1">
    <citation type="submission" date="2021-07" db="EMBL/GenBank/DDBJ databases">
        <title>Candidatus Kaistella beijingensis sp. nov. isolated from a municipal wastewater treatment plant is involved in sludge foaming.</title>
        <authorList>
            <person name="Song Y."/>
            <person name="Liu S.-J."/>
        </authorList>
    </citation>
    <scope>NUCLEOTIDE SEQUENCE</scope>
    <source>
        <strain evidence="2">DSM 43998</strain>
    </source>
</reference>
<accession>A0ABX8SBS0</accession>
<keyword evidence="3" id="KW-1185">Reference proteome</keyword>
<feature type="domain" description="DUF559" evidence="1">
    <location>
        <begin position="217"/>
        <end position="277"/>
    </location>
</feature>
<evidence type="ECO:0000313" key="2">
    <source>
        <dbReference type="EMBL" id="QXQ15309.1"/>
    </source>
</evidence>
<dbReference type="Pfam" id="PF04480">
    <property type="entry name" value="DUF559"/>
    <property type="match status" value="1"/>
</dbReference>
<dbReference type="SUPFAM" id="SSF52980">
    <property type="entry name" value="Restriction endonuclease-like"/>
    <property type="match status" value="1"/>
</dbReference>
<dbReference type="Proteomes" id="UP000887023">
    <property type="component" value="Chromosome"/>
</dbReference>
<dbReference type="Gene3D" id="3.40.960.10">
    <property type="entry name" value="VSR Endonuclease"/>
    <property type="match status" value="1"/>
</dbReference>
<evidence type="ECO:0000259" key="1">
    <source>
        <dbReference type="Pfam" id="PF04480"/>
    </source>
</evidence>